<evidence type="ECO:0000256" key="1">
    <source>
        <dbReference type="ARBA" id="ARBA00022490"/>
    </source>
</evidence>
<dbReference type="CDD" id="cd03351">
    <property type="entry name" value="LbH_UDP-GlcNAc_AT"/>
    <property type="match status" value="1"/>
</dbReference>
<dbReference type="Pfam" id="PF13720">
    <property type="entry name" value="Acetyltransf_11"/>
    <property type="match status" value="1"/>
</dbReference>
<dbReference type="GO" id="GO:0031470">
    <property type="term" value="C:carboxysome"/>
    <property type="evidence" value="ECO:0007669"/>
    <property type="project" value="UniProtKB-ARBA"/>
</dbReference>
<evidence type="ECO:0000256" key="2">
    <source>
        <dbReference type="ARBA" id="ARBA00022516"/>
    </source>
</evidence>
<dbReference type="AlphaFoldDB" id="A0A0H3K0J6"/>
<dbReference type="Proteomes" id="UP000001175">
    <property type="component" value="Chromosome"/>
</dbReference>
<dbReference type="GO" id="GO:0008780">
    <property type="term" value="F:acyl-[acyl-carrier-protein]-UDP-N-acetylglucosamine O-acyltransferase activity"/>
    <property type="evidence" value="ECO:0007669"/>
    <property type="project" value="InterPro"/>
</dbReference>
<dbReference type="InterPro" id="IPR001451">
    <property type="entry name" value="Hexapep"/>
</dbReference>
<evidence type="ECO:0000256" key="6">
    <source>
        <dbReference type="ARBA" id="ARBA00023098"/>
    </source>
</evidence>
<dbReference type="Gene3D" id="1.20.1180.10">
    <property type="entry name" value="Udp N-acetylglucosamine O-acyltransferase, C-terminal domain"/>
    <property type="match status" value="1"/>
</dbReference>
<proteinExistence type="predicted"/>
<organism evidence="9 10">
    <name type="scientific">Synechococcus sp. (strain ATCC 27144 / PCC 6301 / SAUG 1402/1)</name>
    <name type="common">Anacystis nidulans</name>
    <dbReference type="NCBI Taxonomy" id="269084"/>
    <lineage>
        <taxon>Bacteria</taxon>
        <taxon>Bacillati</taxon>
        <taxon>Cyanobacteriota</taxon>
        <taxon>Cyanophyceae</taxon>
        <taxon>Synechococcales</taxon>
        <taxon>Synechococcaceae</taxon>
        <taxon>Synechococcus</taxon>
    </lineage>
</organism>
<dbReference type="InterPro" id="IPR029098">
    <property type="entry name" value="Acetyltransf_C"/>
</dbReference>
<dbReference type="GO" id="GO:0043886">
    <property type="term" value="F:structural constituent of carboxysome shell"/>
    <property type="evidence" value="ECO:0007669"/>
    <property type="project" value="UniProtKB-ARBA"/>
</dbReference>
<dbReference type="Pfam" id="PF00132">
    <property type="entry name" value="Hexapep"/>
    <property type="match status" value="1"/>
</dbReference>
<dbReference type="PANTHER" id="PTHR43480">
    <property type="entry name" value="ACYL-[ACYL-CARRIER-PROTEIN]--UDP-N-ACETYLGLUCOSAMINE O-ACYLTRANSFERASE"/>
    <property type="match status" value="1"/>
</dbReference>
<dbReference type="InterPro" id="IPR037157">
    <property type="entry name" value="Acetyltransf_C_sf"/>
</dbReference>
<evidence type="ECO:0000313" key="10">
    <source>
        <dbReference type="Proteomes" id="UP000001175"/>
    </source>
</evidence>
<sequence>MSAVIHPTAIIAPGAEIHPSVQIGPYAVIGEHVRIGAHTTVGAHAVIDGWTEIGEENRIFPGAAIGLESQDKKTDGSLRVVRIGDRNRIREYVTINRATKAGEATVIGNDNLLMAYVHVAHNCILHNRIVISNAVSLAGHIVVESGAVIGGMSGLHQFVHVGRNAMIGGMSRVERDVPPYMLVEGNPARVRSLNLVGLERAGLRDGQEGEAFKQLKQAYRLLYRSDLLLKEAIAEIRQISDLEHLQHLCNFLEASQGSERRGPTPGSK</sequence>
<keyword evidence="4 9" id="KW-0808">Transferase</keyword>
<dbReference type="GO" id="GO:0016020">
    <property type="term" value="C:membrane"/>
    <property type="evidence" value="ECO:0007669"/>
    <property type="project" value="GOC"/>
</dbReference>
<dbReference type="SUPFAM" id="SSF51161">
    <property type="entry name" value="Trimeric LpxA-like enzymes"/>
    <property type="match status" value="1"/>
</dbReference>
<keyword evidence="3" id="KW-0441">Lipid A biosynthesis</keyword>
<keyword evidence="1" id="KW-0963">Cytoplasm</keyword>
<reference evidence="9 10" key="1">
    <citation type="journal article" date="2007" name="Photosyn. Res.">
        <title>Complete nucleotide sequence of the freshwater unicellular cyanobacterium Synechococcus elongatus PCC 6301 chromosome: gene content and organization.</title>
        <authorList>
            <person name="Sugita C."/>
            <person name="Ogata K."/>
            <person name="Shikata M."/>
            <person name="Jikuya H."/>
            <person name="Takano J."/>
            <person name="Furumichi M."/>
            <person name="Kanehisa M."/>
            <person name="Omata T."/>
            <person name="Sugiura M."/>
            <person name="Sugita M."/>
        </authorList>
    </citation>
    <scope>NUCLEOTIDE SEQUENCE [LARGE SCALE GENOMIC DNA]</scope>
    <source>
        <strain evidence="10">ATCC 27144 / PCC 6301 / SAUG 1402/1</strain>
    </source>
</reference>
<evidence type="ECO:0000313" key="9">
    <source>
        <dbReference type="EMBL" id="BAD78801.1"/>
    </source>
</evidence>
<dbReference type="InterPro" id="IPR010137">
    <property type="entry name" value="Lipid_A_LpxA"/>
</dbReference>
<feature type="domain" description="UDP N-acetylglucosamine O-acyltransferase C-terminal" evidence="8">
    <location>
        <begin position="176"/>
        <end position="256"/>
    </location>
</feature>
<evidence type="ECO:0000256" key="5">
    <source>
        <dbReference type="ARBA" id="ARBA00022737"/>
    </source>
</evidence>
<keyword evidence="5" id="KW-0677">Repeat</keyword>
<dbReference type="EMBL" id="AP008231">
    <property type="protein sequence ID" value="BAD78801.1"/>
    <property type="molecule type" value="Genomic_DNA"/>
</dbReference>
<dbReference type="Gene3D" id="2.160.10.10">
    <property type="entry name" value="Hexapeptide repeat proteins"/>
    <property type="match status" value="1"/>
</dbReference>
<dbReference type="eggNOG" id="COG1043">
    <property type="taxonomic scope" value="Bacteria"/>
</dbReference>
<keyword evidence="2" id="KW-0444">Lipid biosynthesis</keyword>
<dbReference type="RefSeq" id="WP_011242923.1">
    <property type="nucleotide sequence ID" value="NC_006576.1"/>
</dbReference>
<dbReference type="NCBIfam" id="TIGR01852">
    <property type="entry name" value="lipid_A_lpxA"/>
    <property type="match status" value="1"/>
</dbReference>
<keyword evidence="6" id="KW-0443">Lipid metabolism</keyword>
<dbReference type="KEGG" id="syc:syc0611_c"/>
<keyword evidence="7 9" id="KW-0012">Acyltransferase</keyword>
<name>A0A0H3K0J6_SYNP6</name>
<accession>A0A0H3K0J6</accession>
<evidence type="ECO:0000256" key="4">
    <source>
        <dbReference type="ARBA" id="ARBA00022679"/>
    </source>
</evidence>
<evidence type="ECO:0000259" key="8">
    <source>
        <dbReference type="Pfam" id="PF13720"/>
    </source>
</evidence>
<dbReference type="InterPro" id="IPR011004">
    <property type="entry name" value="Trimer_LpxA-like_sf"/>
</dbReference>
<dbReference type="PIRSF" id="PIRSF000456">
    <property type="entry name" value="UDP-GlcNAc_acltr"/>
    <property type="match status" value="1"/>
</dbReference>
<dbReference type="PROSITE" id="PS00101">
    <property type="entry name" value="HEXAPEP_TRANSFERASES"/>
    <property type="match status" value="1"/>
</dbReference>
<evidence type="ECO:0000256" key="3">
    <source>
        <dbReference type="ARBA" id="ARBA00022556"/>
    </source>
</evidence>
<dbReference type="PANTHER" id="PTHR43480:SF1">
    <property type="entry name" value="ACYL-[ACYL-CARRIER-PROTEIN]--UDP-N-ACETYLGLUCOSAMINE O-ACYLTRANSFERASE, MITOCHONDRIAL-RELATED"/>
    <property type="match status" value="1"/>
</dbReference>
<dbReference type="GO" id="GO:0009245">
    <property type="term" value="P:lipid A biosynthetic process"/>
    <property type="evidence" value="ECO:0007669"/>
    <property type="project" value="UniProtKB-KW"/>
</dbReference>
<evidence type="ECO:0000256" key="7">
    <source>
        <dbReference type="ARBA" id="ARBA00023315"/>
    </source>
</evidence>
<protein>
    <submittedName>
        <fullName evidence="9">UDP-N-acetylglucosamine acyltransferase</fullName>
    </submittedName>
</protein>
<gene>
    <name evidence="9" type="primary">lpxA</name>
    <name evidence="9" type="ordered locus">syc0611_c</name>
</gene>
<dbReference type="NCBIfam" id="NF003657">
    <property type="entry name" value="PRK05289.1"/>
    <property type="match status" value="1"/>
</dbReference>
<dbReference type="InterPro" id="IPR018357">
    <property type="entry name" value="Hexapep_transf_CS"/>
</dbReference>